<organism evidence="22 23">
    <name type="scientific">Herpetosiphon geysericola</name>
    <dbReference type="NCBI Taxonomy" id="70996"/>
    <lineage>
        <taxon>Bacteria</taxon>
        <taxon>Bacillati</taxon>
        <taxon>Chloroflexota</taxon>
        <taxon>Chloroflexia</taxon>
        <taxon>Herpetosiphonales</taxon>
        <taxon>Herpetosiphonaceae</taxon>
        <taxon>Herpetosiphon</taxon>
    </lineage>
</organism>
<evidence type="ECO:0000259" key="20">
    <source>
        <dbReference type="PROSITE" id="PS50109"/>
    </source>
</evidence>
<keyword evidence="14" id="KW-0902">Two-component regulatory system</keyword>
<dbReference type="GO" id="GO:0016020">
    <property type="term" value="C:membrane"/>
    <property type="evidence" value="ECO:0007669"/>
    <property type="project" value="UniProtKB-SubCell"/>
</dbReference>
<dbReference type="GO" id="GO:0051539">
    <property type="term" value="F:4 iron, 4 sulfur cluster binding"/>
    <property type="evidence" value="ECO:0007669"/>
    <property type="project" value="UniProtKB-KW"/>
</dbReference>
<keyword evidence="23" id="KW-1185">Reference proteome</keyword>
<feature type="domain" description="Histidine kinase" evidence="20">
    <location>
        <begin position="141"/>
        <end position="339"/>
    </location>
</feature>
<evidence type="ECO:0000256" key="13">
    <source>
        <dbReference type="ARBA" id="ARBA00023004"/>
    </source>
</evidence>
<evidence type="ECO:0000256" key="7">
    <source>
        <dbReference type="ARBA" id="ARBA00022485"/>
    </source>
</evidence>
<comment type="catalytic activity">
    <reaction evidence="1">
        <text>ATP + protein L-histidine = ADP + protein N-phospho-L-histidine.</text>
        <dbReference type="EC" id="2.7.13.3"/>
    </reaction>
</comment>
<evidence type="ECO:0000256" key="8">
    <source>
        <dbReference type="ARBA" id="ARBA00022490"/>
    </source>
</evidence>
<keyword evidence="13" id="KW-0408">Iron</keyword>
<dbReference type="GO" id="GO:0005737">
    <property type="term" value="C:cytoplasm"/>
    <property type="evidence" value="ECO:0007669"/>
    <property type="project" value="UniProtKB-SubCell"/>
</dbReference>
<evidence type="ECO:0000256" key="12">
    <source>
        <dbReference type="ARBA" id="ARBA00022777"/>
    </source>
</evidence>
<dbReference type="STRING" id="70996.SE18_10000"/>
<comment type="caution">
    <text evidence="22">The sequence shown here is derived from an EMBL/GenBank/DDBJ whole genome shotgun (WGS) entry which is preliminary data.</text>
</comment>
<dbReference type="SUPFAM" id="SSF55874">
    <property type="entry name" value="ATPase domain of HSP90 chaperone/DNA topoisomerase II/histidine kinase"/>
    <property type="match status" value="1"/>
</dbReference>
<dbReference type="InterPro" id="IPR005467">
    <property type="entry name" value="His_kinase_dom"/>
</dbReference>
<keyword evidence="19" id="KW-0812">Transmembrane</keyword>
<dbReference type="SUPFAM" id="SSF158472">
    <property type="entry name" value="HAMP domain-like"/>
    <property type="match status" value="1"/>
</dbReference>
<evidence type="ECO:0000256" key="14">
    <source>
        <dbReference type="ARBA" id="ARBA00023012"/>
    </source>
</evidence>
<evidence type="ECO:0000256" key="11">
    <source>
        <dbReference type="ARBA" id="ARBA00022723"/>
    </source>
</evidence>
<dbReference type="Pfam" id="PF07730">
    <property type="entry name" value="HisKA_3"/>
    <property type="match status" value="1"/>
</dbReference>
<feature type="transmembrane region" description="Helical" evidence="19">
    <location>
        <begin position="40"/>
        <end position="60"/>
    </location>
</feature>
<evidence type="ECO:0000256" key="19">
    <source>
        <dbReference type="SAM" id="Phobius"/>
    </source>
</evidence>
<dbReference type="PROSITE" id="PS50109">
    <property type="entry name" value="HIS_KIN"/>
    <property type="match status" value="1"/>
</dbReference>
<evidence type="ECO:0000256" key="1">
    <source>
        <dbReference type="ARBA" id="ARBA00000085"/>
    </source>
</evidence>
<dbReference type="SMART" id="SM00304">
    <property type="entry name" value="HAMP"/>
    <property type="match status" value="1"/>
</dbReference>
<evidence type="ECO:0000259" key="21">
    <source>
        <dbReference type="PROSITE" id="PS50885"/>
    </source>
</evidence>
<evidence type="ECO:0000256" key="18">
    <source>
        <dbReference type="SAM" id="Coils"/>
    </source>
</evidence>
<proteinExistence type="predicted"/>
<dbReference type="GO" id="GO:0000155">
    <property type="term" value="F:phosphorelay sensor kinase activity"/>
    <property type="evidence" value="ECO:0007669"/>
    <property type="project" value="InterPro"/>
</dbReference>
<evidence type="ECO:0000256" key="4">
    <source>
        <dbReference type="ARBA" id="ARBA00004496"/>
    </source>
</evidence>
<dbReference type="GO" id="GO:0046983">
    <property type="term" value="F:protein dimerization activity"/>
    <property type="evidence" value="ECO:0007669"/>
    <property type="project" value="InterPro"/>
</dbReference>
<evidence type="ECO:0000256" key="9">
    <source>
        <dbReference type="ARBA" id="ARBA00022553"/>
    </source>
</evidence>
<dbReference type="EC" id="2.7.13.3" evidence="5"/>
<dbReference type="InterPro" id="IPR050482">
    <property type="entry name" value="Sensor_HK_TwoCompSys"/>
</dbReference>
<evidence type="ECO:0000256" key="3">
    <source>
        <dbReference type="ARBA" id="ARBA00004370"/>
    </source>
</evidence>
<evidence type="ECO:0000313" key="22">
    <source>
        <dbReference type="EMBL" id="KPL88978.1"/>
    </source>
</evidence>
<evidence type="ECO:0000256" key="17">
    <source>
        <dbReference type="ARBA" id="ARBA00030800"/>
    </source>
</evidence>
<dbReference type="CDD" id="cd06225">
    <property type="entry name" value="HAMP"/>
    <property type="match status" value="1"/>
</dbReference>
<dbReference type="AlphaFoldDB" id="A0A0N8GSD3"/>
<protein>
    <recommendedName>
        <fullName evidence="6">Oxygen sensor histidine kinase NreB</fullName>
        <ecNumber evidence="5">2.7.13.3</ecNumber>
    </recommendedName>
    <alternativeName>
        <fullName evidence="17">Nitrogen regulation protein B</fullName>
    </alternativeName>
</protein>
<comment type="subcellular location">
    <subcellularLocation>
        <location evidence="4">Cytoplasm</location>
    </subcellularLocation>
    <subcellularLocation>
        <location evidence="3">Membrane</location>
    </subcellularLocation>
</comment>
<dbReference type="OrthoDB" id="9811717at2"/>
<dbReference type="InterPro" id="IPR004358">
    <property type="entry name" value="Sig_transdc_His_kin-like_C"/>
</dbReference>
<evidence type="ECO:0000256" key="15">
    <source>
        <dbReference type="ARBA" id="ARBA00023014"/>
    </source>
</evidence>
<keyword evidence="11" id="KW-0479">Metal-binding</keyword>
<reference evidence="22 23" key="1">
    <citation type="submission" date="2015-07" db="EMBL/GenBank/DDBJ databases">
        <title>Whole genome sequence of Herpetosiphon geysericola DSM 7119.</title>
        <authorList>
            <person name="Hemp J."/>
            <person name="Ward L.M."/>
            <person name="Pace L.A."/>
            <person name="Fischer W.W."/>
        </authorList>
    </citation>
    <scope>NUCLEOTIDE SEQUENCE [LARGE SCALE GENOMIC DNA]</scope>
    <source>
        <strain evidence="22 23">DSM 7119</strain>
    </source>
</reference>
<dbReference type="InterPro" id="IPR011712">
    <property type="entry name" value="Sig_transdc_His_kin_sub3_dim/P"/>
</dbReference>
<dbReference type="Pfam" id="PF02518">
    <property type="entry name" value="HATPase_c"/>
    <property type="match status" value="1"/>
</dbReference>
<name>A0A0N8GSD3_9CHLR</name>
<keyword evidence="8" id="KW-0963">Cytoplasm</keyword>
<feature type="domain" description="HAMP" evidence="21">
    <location>
        <begin position="61"/>
        <end position="115"/>
    </location>
</feature>
<evidence type="ECO:0000256" key="10">
    <source>
        <dbReference type="ARBA" id="ARBA00022679"/>
    </source>
</evidence>
<keyword evidence="19" id="KW-1133">Transmembrane helix</keyword>
<comment type="cofactor">
    <cofactor evidence="2">
        <name>[4Fe-4S] cluster</name>
        <dbReference type="ChEBI" id="CHEBI:49883"/>
    </cofactor>
</comment>
<dbReference type="CDD" id="cd16917">
    <property type="entry name" value="HATPase_UhpB-NarQ-NarX-like"/>
    <property type="match status" value="1"/>
</dbReference>
<keyword evidence="19" id="KW-0472">Membrane</keyword>
<dbReference type="Gene3D" id="6.10.340.10">
    <property type="match status" value="1"/>
</dbReference>
<dbReference type="PROSITE" id="PS50885">
    <property type="entry name" value="HAMP"/>
    <property type="match status" value="1"/>
</dbReference>
<keyword evidence="10" id="KW-0808">Transferase</keyword>
<keyword evidence="12" id="KW-0418">Kinase</keyword>
<feature type="coiled-coil region" evidence="18">
    <location>
        <begin position="117"/>
        <end position="152"/>
    </location>
</feature>
<keyword evidence="15" id="KW-0411">Iron-sulfur</keyword>
<dbReference type="EMBL" id="LGKP01000015">
    <property type="protein sequence ID" value="KPL88978.1"/>
    <property type="molecule type" value="Genomic_DNA"/>
</dbReference>
<dbReference type="RefSeq" id="WP_054534300.1">
    <property type="nucleotide sequence ID" value="NZ_LGKP01000015.1"/>
</dbReference>
<dbReference type="Pfam" id="PF00672">
    <property type="entry name" value="HAMP"/>
    <property type="match status" value="1"/>
</dbReference>
<gene>
    <name evidence="22" type="ORF">SE18_10000</name>
</gene>
<evidence type="ECO:0000256" key="5">
    <source>
        <dbReference type="ARBA" id="ARBA00012438"/>
    </source>
</evidence>
<keyword evidence="18" id="KW-0175">Coiled coil</keyword>
<dbReference type="InterPro" id="IPR003660">
    <property type="entry name" value="HAMP_dom"/>
</dbReference>
<evidence type="ECO:0000256" key="16">
    <source>
        <dbReference type="ARBA" id="ARBA00024827"/>
    </source>
</evidence>
<dbReference type="InterPro" id="IPR036890">
    <property type="entry name" value="HATPase_C_sf"/>
</dbReference>
<dbReference type="PRINTS" id="PR00344">
    <property type="entry name" value="BCTRLSENSOR"/>
</dbReference>
<dbReference type="GO" id="GO:0046872">
    <property type="term" value="F:metal ion binding"/>
    <property type="evidence" value="ECO:0007669"/>
    <property type="project" value="UniProtKB-KW"/>
</dbReference>
<comment type="function">
    <text evidence="16">Member of the two-component regulatory system NreB/NreC involved in the control of dissimilatory nitrate/nitrite reduction in response to oxygen. NreB functions as a direct oxygen sensor histidine kinase which is autophosphorylated, in the absence of oxygen, probably at the conserved histidine residue, and transfers its phosphate group probably to a conserved aspartate residue of NreC. NreB/NreC activates the expression of the nitrate (narGHJI) and nitrite (nir) reductase operons, as well as the putative nitrate transporter gene narT.</text>
</comment>
<keyword evidence="7" id="KW-0004">4Fe-4S</keyword>
<dbReference type="PANTHER" id="PTHR24421">
    <property type="entry name" value="NITRATE/NITRITE SENSOR PROTEIN NARX-RELATED"/>
    <property type="match status" value="1"/>
</dbReference>
<accession>A0A0N8GSD3</accession>
<dbReference type="Gene3D" id="1.20.5.1930">
    <property type="match status" value="1"/>
</dbReference>
<evidence type="ECO:0000313" key="23">
    <source>
        <dbReference type="Proteomes" id="UP000050277"/>
    </source>
</evidence>
<sequence length="346" mass="37517">MRRIPLIYQILIGNSAIVCLGAIAGTAITRRLATTEGLTLTVVFSLIGVVLSVAVNYVVLRVALGPLTNLQIAAERVTDGDLSVRVPQTSAGDTQIAQLSQAFNAMLDQVEDDTRAIERSRALTERLTQQVINAQEEERRRIARELHDDTAQSLATLVIYAETAAQNPQAQAVRERLIGLRDLAGNTLEGVRTIIADLRPSQLDDLGLAAAVRAQAAERLAHRGIRVDVQVRGEERRLPSAVETALYRMLQEAFSNIVKHAQASYVEVDIDLTNPQIVRARVEDNGVGFDPNTINPERDGRGVGMFGMYERINLLGGTMVIDSAPSIGTELTITVPLEPVTQASAA</sequence>
<feature type="transmembrane region" description="Helical" evidence="19">
    <location>
        <begin position="6"/>
        <end position="28"/>
    </location>
</feature>
<keyword evidence="9" id="KW-0597">Phosphoprotein</keyword>
<evidence type="ECO:0000256" key="6">
    <source>
        <dbReference type="ARBA" id="ARBA00017322"/>
    </source>
</evidence>
<dbReference type="Gene3D" id="3.30.565.10">
    <property type="entry name" value="Histidine kinase-like ATPase, C-terminal domain"/>
    <property type="match status" value="1"/>
</dbReference>
<dbReference type="SMART" id="SM00387">
    <property type="entry name" value="HATPase_c"/>
    <property type="match status" value="1"/>
</dbReference>
<evidence type="ECO:0000256" key="2">
    <source>
        <dbReference type="ARBA" id="ARBA00001966"/>
    </source>
</evidence>
<dbReference type="Proteomes" id="UP000050277">
    <property type="component" value="Unassembled WGS sequence"/>
</dbReference>
<dbReference type="InterPro" id="IPR003594">
    <property type="entry name" value="HATPase_dom"/>
</dbReference>